<evidence type="ECO:0000313" key="11">
    <source>
        <dbReference type="Proteomes" id="UP000593910"/>
    </source>
</evidence>
<feature type="transmembrane region" description="Helical" evidence="8">
    <location>
        <begin position="280"/>
        <end position="304"/>
    </location>
</feature>
<keyword evidence="4" id="KW-0997">Cell inner membrane</keyword>
<feature type="transmembrane region" description="Helical" evidence="8">
    <location>
        <begin position="90"/>
        <end position="112"/>
    </location>
</feature>
<evidence type="ECO:0000256" key="4">
    <source>
        <dbReference type="ARBA" id="ARBA00022519"/>
    </source>
</evidence>
<feature type="transmembrane region" description="Helical" evidence="8">
    <location>
        <begin position="149"/>
        <end position="171"/>
    </location>
</feature>
<dbReference type="PIRSF" id="PIRSF004925">
    <property type="entry name" value="HcaT"/>
    <property type="match status" value="1"/>
</dbReference>
<evidence type="ECO:0000256" key="7">
    <source>
        <dbReference type="ARBA" id="ARBA00023136"/>
    </source>
</evidence>
<dbReference type="PANTHER" id="PTHR23522">
    <property type="entry name" value="BLL5896 PROTEIN"/>
    <property type="match status" value="1"/>
</dbReference>
<evidence type="ECO:0000256" key="2">
    <source>
        <dbReference type="ARBA" id="ARBA00022448"/>
    </source>
</evidence>
<dbReference type="EMBL" id="CP041165">
    <property type="protein sequence ID" value="QOP40260.1"/>
    <property type="molecule type" value="Genomic_DNA"/>
</dbReference>
<dbReference type="RefSeq" id="WP_193113692.1">
    <property type="nucleotide sequence ID" value="NZ_CP041165.1"/>
</dbReference>
<dbReference type="SUPFAM" id="SSF103473">
    <property type="entry name" value="MFS general substrate transporter"/>
    <property type="match status" value="1"/>
</dbReference>
<evidence type="ECO:0000256" key="8">
    <source>
        <dbReference type="SAM" id="Phobius"/>
    </source>
</evidence>
<dbReference type="GO" id="GO:0015528">
    <property type="term" value="F:lactose:proton symporter activity"/>
    <property type="evidence" value="ECO:0007669"/>
    <property type="project" value="TreeGrafter"/>
</dbReference>
<dbReference type="InterPro" id="IPR026032">
    <property type="entry name" value="HcaT-like"/>
</dbReference>
<feature type="transmembrane region" description="Helical" evidence="8">
    <location>
        <begin position="65"/>
        <end position="84"/>
    </location>
</feature>
<gene>
    <name evidence="10" type="ORF">FJR03_00300</name>
</gene>
<evidence type="ECO:0000256" key="5">
    <source>
        <dbReference type="ARBA" id="ARBA00022692"/>
    </source>
</evidence>
<accession>A0A7M3V927</accession>
<keyword evidence="3" id="KW-1003">Cell membrane</keyword>
<evidence type="ECO:0000259" key="9">
    <source>
        <dbReference type="Pfam" id="PF12832"/>
    </source>
</evidence>
<proteinExistence type="predicted"/>
<feature type="domain" description="Major facilitator superfamily associated" evidence="9">
    <location>
        <begin position="4"/>
        <end position="345"/>
    </location>
</feature>
<protein>
    <submittedName>
        <fullName evidence="10">MFS transporter</fullName>
    </submittedName>
</protein>
<organism evidence="10 11">
    <name type="scientific">Sulfurimonas marina</name>
    <dbReference type="NCBI Taxonomy" id="2590551"/>
    <lineage>
        <taxon>Bacteria</taxon>
        <taxon>Pseudomonadati</taxon>
        <taxon>Campylobacterota</taxon>
        <taxon>Epsilonproteobacteria</taxon>
        <taxon>Campylobacterales</taxon>
        <taxon>Sulfurimonadaceae</taxon>
        <taxon>Sulfurimonas</taxon>
    </lineage>
</organism>
<evidence type="ECO:0000313" key="10">
    <source>
        <dbReference type="EMBL" id="QOP40260.1"/>
    </source>
</evidence>
<name>A0A7M3V927_9BACT</name>
<dbReference type="PANTHER" id="PTHR23522:SF10">
    <property type="entry name" value="3-PHENYLPROPIONIC ACID TRANSPORTER-RELATED"/>
    <property type="match status" value="1"/>
</dbReference>
<evidence type="ECO:0000256" key="1">
    <source>
        <dbReference type="ARBA" id="ARBA00004429"/>
    </source>
</evidence>
<evidence type="ECO:0000256" key="6">
    <source>
        <dbReference type="ARBA" id="ARBA00022989"/>
    </source>
</evidence>
<feature type="transmembrane region" description="Helical" evidence="8">
    <location>
        <begin position="7"/>
        <end position="27"/>
    </location>
</feature>
<dbReference type="GO" id="GO:0030395">
    <property type="term" value="F:lactose binding"/>
    <property type="evidence" value="ECO:0007669"/>
    <property type="project" value="TreeGrafter"/>
</dbReference>
<feature type="transmembrane region" description="Helical" evidence="8">
    <location>
        <begin position="192"/>
        <end position="215"/>
    </location>
</feature>
<feature type="transmembrane region" description="Helical" evidence="8">
    <location>
        <begin position="316"/>
        <end position="337"/>
    </location>
</feature>
<keyword evidence="7 8" id="KW-0472">Membrane</keyword>
<dbReference type="KEGG" id="smax:FJR03_00300"/>
<feature type="transmembrane region" description="Helical" evidence="8">
    <location>
        <begin position="39"/>
        <end position="56"/>
    </location>
</feature>
<evidence type="ECO:0000256" key="3">
    <source>
        <dbReference type="ARBA" id="ARBA00022475"/>
    </source>
</evidence>
<dbReference type="InterPro" id="IPR024989">
    <property type="entry name" value="MFS_assoc_dom"/>
</dbReference>
<keyword evidence="6 8" id="KW-1133">Transmembrane helix</keyword>
<feature type="transmembrane region" description="Helical" evidence="8">
    <location>
        <begin position="256"/>
        <end position="274"/>
    </location>
</feature>
<keyword evidence="2" id="KW-0813">Transport</keyword>
<sequence>MSIFLAIFYYFYFSIIGVYVIFIPKVLSSIGYSASEIGILLGAAPLVRFILPFLFIKGLKLDAKMFNLSLVILVIASLCFYLSVENFYQLLLSNIFLGIGLSLVLPYVEVISLENIGKQRYGKVRLFGSIGFIVVALVLAKFLSAPVVALNFLLTLTWITAVCAFIIGGRYKQKSEQEKTKEPKTMSILGDIYLWGGLILMQISFGSFYNFFTIYETDHGVSLDMTVYLWSFGVLVEIVMLFSQGKLLANSSLLNLIRLSVFASAFRWFLVFVYPENLVILFFSQSLHALSFALFHSATISYLYQIYHNKQLSQQFFMGLTYGLGGVSGAVIAGYIYEYYPSWLFLSSSVFALIGFVMLMRYKHRHEA</sequence>
<dbReference type="Proteomes" id="UP000593910">
    <property type="component" value="Chromosome"/>
</dbReference>
<keyword evidence="5 8" id="KW-0812">Transmembrane</keyword>
<dbReference type="InterPro" id="IPR036259">
    <property type="entry name" value="MFS_trans_sf"/>
</dbReference>
<feature type="transmembrane region" description="Helical" evidence="8">
    <location>
        <begin position="343"/>
        <end position="362"/>
    </location>
</feature>
<keyword evidence="11" id="KW-1185">Reference proteome</keyword>
<dbReference type="AlphaFoldDB" id="A0A7M3V927"/>
<dbReference type="Pfam" id="PF12832">
    <property type="entry name" value="MFS_1_like"/>
    <property type="match status" value="1"/>
</dbReference>
<dbReference type="GO" id="GO:0005886">
    <property type="term" value="C:plasma membrane"/>
    <property type="evidence" value="ECO:0007669"/>
    <property type="project" value="UniProtKB-SubCell"/>
</dbReference>
<comment type="subcellular location">
    <subcellularLocation>
        <location evidence="1">Cell inner membrane</location>
        <topology evidence="1">Multi-pass membrane protein</topology>
    </subcellularLocation>
</comment>
<feature type="transmembrane region" description="Helical" evidence="8">
    <location>
        <begin position="124"/>
        <end position="143"/>
    </location>
</feature>
<feature type="transmembrane region" description="Helical" evidence="8">
    <location>
        <begin position="227"/>
        <end position="244"/>
    </location>
</feature>
<dbReference type="Gene3D" id="1.20.1250.20">
    <property type="entry name" value="MFS general substrate transporter like domains"/>
    <property type="match status" value="2"/>
</dbReference>
<reference evidence="10 11" key="1">
    <citation type="submission" date="2019-06" db="EMBL/GenBank/DDBJ databases">
        <title>Sulfurimonas gotlandica sp. nov., a chemoautotrophic and psychrotolerant epsilonproteobacterium isolated from a pelagic redoxcline, and an emended description of the genus Sulfurimonas.</title>
        <authorList>
            <person name="Wang S."/>
            <person name="Jiang L."/>
            <person name="Shao Z."/>
        </authorList>
    </citation>
    <scope>NUCLEOTIDE SEQUENCE [LARGE SCALE GENOMIC DNA]</scope>
    <source>
        <strain evidence="10 11">B2</strain>
    </source>
</reference>